<evidence type="ECO:0000313" key="1">
    <source>
        <dbReference type="EMBL" id="CAK9100446.1"/>
    </source>
</evidence>
<dbReference type="EMBL" id="CAXAMN010026073">
    <property type="protein sequence ID" value="CAK9100446.1"/>
    <property type="molecule type" value="Genomic_DNA"/>
</dbReference>
<keyword evidence="2" id="KW-1185">Reference proteome</keyword>
<dbReference type="Proteomes" id="UP001642484">
    <property type="component" value="Unassembled WGS sequence"/>
</dbReference>
<name>A0ABP0RMG1_9DINO</name>
<gene>
    <name evidence="1" type="ORF">CCMP2556_LOCUS47456</name>
</gene>
<protein>
    <submittedName>
        <fullName evidence="1">Uncharacterized protein</fullName>
    </submittedName>
</protein>
<reference evidence="1 2" key="1">
    <citation type="submission" date="2024-02" db="EMBL/GenBank/DDBJ databases">
        <authorList>
            <person name="Chen Y."/>
            <person name="Shah S."/>
            <person name="Dougan E. K."/>
            <person name="Thang M."/>
            <person name="Chan C."/>
        </authorList>
    </citation>
    <scope>NUCLEOTIDE SEQUENCE [LARGE SCALE GENOMIC DNA]</scope>
</reference>
<evidence type="ECO:0000313" key="2">
    <source>
        <dbReference type="Proteomes" id="UP001642484"/>
    </source>
</evidence>
<organism evidence="1 2">
    <name type="scientific">Durusdinium trenchii</name>
    <dbReference type="NCBI Taxonomy" id="1381693"/>
    <lineage>
        <taxon>Eukaryota</taxon>
        <taxon>Sar</taxon>
        <taxon>Alveolata</taxon>
        <taxon>Dinophyceae</taxon>
        <taxon>Suessiales</taxon>
        <taxon>Symbiodiniaceae</taxon>
        <taxon>Durusdinium</taxon>
    </lineage>
</organism>
<sequence length="219" mass="24321">MGCGASAERRSAPSASFHGPTAMELQALIQSYRLRIVQVQRCDVRQAHSIPERRHAERLHAAADAVARPTAACRASCTTCVDEHDMRGEAAESRCTGSSQQSLSAVLPCCTVDMDQEMVMDEALMTPCTGQSLVHLACWLLQCLQIEAFMSGIWPNWSCTLARLRRIPGSSPTPPKRSAAYMRCALNGIQHIRQRKDEDLHCPDQIQRENCRVIRSFLV</sequence>
<accession>A0ABP0RMG1</accession>
<proteinExistence type="predicted"/>
<comment type="caution">
    <text evidence="1">The sequence shown here is derived from an EMBL/GenBank/DDBJ whole genome shotgun (WGS) entry which is preliminary data.</text>
</comment>